<feature type="transmembrane region" description="Helical" evidence="7">
    <location>
        <begin position="101"/>
        <end position="123"/>
    </location>
</feature>
<dbReference type="RefSeq" id="WP_126049012.1">
    <property type="nucleotide sequence ID" value="NZ_QYTV02000002.1"/>
</dbReference>
<dbReference type="PROSITE" id="PS50850">
    <property type="entry name" value="MFS"/>
    <property type="match status" value="1"/>
</dbReference>
<evidence type="ECO:0000256" key="2">
    <source>
        <dbReference type="ARBA" id="ARBA00022448"/>
    </source>
</evidence>
<sequence>MKNNIEARRAFLASGLGWGLDGFTFTMFGLALPGILAGLNMTVAQGGWITTYSLLASALGGILGGMLADRFGRARVLAYVILAFSVFTALTATAQTPTQLAVWRILEGLAFGAEWPVGAALLAEYASSKNRGRTMGLLQSTYGIGWALSTVSFFVVFSFFPAEVAWRYLFLIGILPALAIFYIRRNVKDRIPVNNEVKKTSPFPELFSRSQIRITILAIILGFGVQAIYYSVFSFLPLYLQVERNLDLLGTTTYLWITIAGCMLGYISAGILHDKLGRRPTFSIYFLGSGLTIITFILLPVGEGFISYFVALLVGVSAAGQSAGIGSYSAELFPTRIRATGQAFVYNVGRGIAAFGPAFIGVFTGVIGMGISIMIVGSVSCILSIITVWLLPETNGKDIIDESDDDTKGEEIESDGSTSRYSVSS</sequence>
<feature type="transmembrane region" description="Helical" evidence="7">
    <location>
        <begin position="48"/>
        <end position="69"/>
    </location>
</feature>
<keyword evidence="2" id="KW-0813">Transport</keyword>
<evidence type="ECO:0000256" key="1">
    <source>
        <dbReference type="ARBA" id="ARBA00004651"/>
    </source>
</evidence>
<keyword evidence="3 7" id="KW-0812">Transmembrane</keyword>
<feature type="transmembrane region" description="Helical" evidence="7">
    <location>
        <begin position="308"/>
        <end position="331"/>
    </location>
</feature>
<feature type="transmembrane region" description="Helical" evidence="7">
    <location>
        <begin position="12"/>
        <end position="36"/>
    </location>
</feature>
<evidence type="ECO:0000256" key="6">
    <source>
        <dbReference type="SAM" id="MobiDB-lite"/>
    </source>
</evidence>
<dbReference type="Gene3D" id="1.20.1250.20">
    <property type="entry name" value="MFS general substrate transporter like domains"/>
    <property type="match status" value="2"/>
</dbReference>
<keyword evidence="4 7" id="KW-1133">Transmembrane helix</keyword>
<dbReference type="AlphaFoldDB" id="A0A429Y531"/>
<name>A0A429Y531_9BACI</name>
<dbReference type="OrthoDB" id="9787026at2"/>
<dbReference type="Proteomes" id="UP000287156">
    <property type="component" value="Unassembled WGS sequence"/>
</dbReference>
<feature type="transmembrane region" description="Helical" evidence="7">
    <location>
        <begin position="76"/>
        <end position="95"/>
    </location>
</feature>
<evidence type="ECO:0000256" key="4">
    <source>
        <dbReference type="ARBA" id="ARBA00022989"/>
    </source>
</evidence>
<evidence type="ECO:0000259" key="8">
    <source>
        <dbReference type="PROSITE" id="PS50850"/>
    </source>
</evidence>
<keyword evidence="5 7" id="KW-0472">Membrane</keyword>
<feature type="transmembrane region" description="Helical" evidence="7">
    <location>
        <begin position="343"/>
        <end position="363"/>
    </location>
</feature>
<evidence type="ECO:0000256" key="3">
    <source>
        <dbReference type="ARBA" id="ARBA00022692"/>
    </source>
</evidence>
<evidence type="ECO:0000313" key="9">
    <source>
        <dbReference type="EMBL" id="RST76477.1"/>
    </source>
</evidence>
<feature type="transmembrane region" description="Helical" evidence="7">
    <location>
        <begin position="135"/>
        <end position="159"/>
    </location>
</feature>
<dbReference type="Pfam" id="PF07690">
    <property type="entry name" value="MFS_1"/>
    <property type="match status" value="1"/>
</dbReference>
<dbReference type="InterPro" id="IPR005829">
    <property type="entry name" value="Sugar_transporter_CS"/>
</dbReference>
<accession>A0A429Y531</accession>
<dbReference type="GO" id="GO:0046943">
    <property type="term" value="F:carboxylic acid transmembrane transporter activity"/>
    <property type="evidence" value="ECO:0007669"/>
    <property type="project" value="TreeGrafter"/>
</dbReference>
<dbReference type="EMBL" id="QYTV02000002">
    <property type="protein sequence ID" value="RST76477.1"/>
    <property type="molecule type" value="Genomic_DNA"/>
</dbReference>
<dbReference type="InterPro" id="IPR036259">
    <property type="entry name" value="MFS_trans_sf"/>
</dbReference>
<keyword evidence="10" id="KW-1185">Reference proteome</keyword>
<dbReference type="InterPro" id="IPR011701">
    <property type="entry name" value="MFS"/>
</dbReference>
<feature type="transmembrane region" description="Helical" evidence="7">
    <location>
        <begin position="165"/>
        <end position="183"/>
    </location>
</feature>
<evidence type="ECO:0000256" key="5">
    <source>
        <dbReference type="ARBA" id="ARBA00023136"/>
    </source>
</evidence>
<feature type="transmembrane region" description="Helical" evidence="7">
    <location>
        <begin position="284"/>
        <end position="302"/>
    </location>
</feature>
<dbReference type="PANTHER" id="PTHR23508">
    <property type="entry name" value="CARBOXYLIC ACID TRANSPORTER PROTEIN HOMOLOG"/>
    <property type="match status" value="1"/>
</dbReference>
<dbReference type="PANTHER" id="PTHR23508:SF10">
    <property type="entry name" value="CARBOXYLIC ACID TRANSPORTER PROTEIN HOMOLOG"/>
    <property type="match status" value="1"/>
</dbReference>
<feature type="transmembrane region" description="Helical" evidence="7">
    <location>
        <begin position="214"/>
        <end position="233"/>
    </location>
</feature>
<feature type="domain" description="Major facilitator superfamily (MFS) profile" evidence="8">
    <location>
        <begin position="10"/>
        <end position="395"/>
    </location>
</feature>
<protein>
    <submittedName>
        <fullName evidence="9">MFS transporter</fullName>
    </submittedName>
</protein>
<comment type="caution">
    <text evidence="9">The sequence shown here is derived from an EMBL/GenBank/DDBJ whole genome shotgun (WGS) entry which is preliminary data.</text>
</comment>
<organism evidence="9 10">
    <name type="scientific">Siminovitchia acidinfaciens</name>
    <dbReference type="NCBI Taxonomy" id="2321395"/>
    <lineage>
        <taxon>Bacteria</taxon>
        <taxon>Bacillati</taxon>
        <taxon>Bacillota</taxon>
        <taxon>Bacilli</taxon>
        <taxon>Bacillales</taxon>
        <taxon>Bacillaceae</taxon>
        <taxon>Siminovitchia</taxon>
    </lineage>
</organism>
<gene>
    <name evidence="9" type="ORF">D4T97_006870</name>
</gene>
<evidence type="ECO:0000313" key="10">
    <source>
        <dbReference type="Proteomes" id="UP000287156"/>
    </source>
</evidence>
<dbReference type="GO" id="GO:0005886">
    <property type="term" value="C:plasma membrane"/>
    <property type="evidence" value="ECO:0007669"/>
    <property type="project" value="UniProtKB-SubCell"/>
</dbReference>
<dbReference type="InterPro" id="IPR020846">
    <property type="entry name" value="MFS_dom"/>
</dbReference>
<feature type="compositionally biased region" description="Polar residues" evidence="6">
    <location>
        <begin position="415"/>
        <end position="425"/>
    </location>
</feature>
<feature type="transmembrane region" description="Helical" evidence="7">
    <location>
        <begin position="253"/>
        <end position="272"/>
    </location>
</feature>
<dbReference type="PROSITE" id="PS00217">
    <property type="entry name" value="SUGAR_TRANSPORT_2"/>
    <property type="match status" value="1"/>
</dbReference>
<comment type="subcellular location">
    <subcellularLocation>
        <location evidence="1">Cell membrane</location>
        <topology evidence="1">Multi-pass membrane protein</topology>
    </subcellularLocation>
</comment>
<feature type="region of interest" description="Disordered" evidence="6">
    <location>
        <begin position="400"/>
        <end position="425"/>
    </location>
</feature>
<dbReference type="SUPFAM" id="SSF103473">
    <property type="entry name" value="MFS general substrate transporter"/>
    <property type="match status" value="1"/>
</dbReference>
<proteinExistence type="predicted"/>
<evidence type="ECO:0000256" key="7">
    <source>
        <dbReference type="SAM" id="Phobius"/>
    </source>
</evidence>
<feature type="transmembrane region" description="Helical" evidence="7">
    <location>
        <begin position="369"/>
        <end position="391"/>
    </location>
</feature>
<feature type="compositionally biased region" description="Acidic residues" evidence="6">
    <location>
        <begin position="401"/>
        <end position="414"/>
    </location>
</feature>
<reference evidence="9" key="1">
    <citation type="submission" date="2018-12" db="EMBL/GenBank/DDBJ databases">
        <authorList>
            <person name="Sun L."/>
            <person name="Chen Z."/>
        </authorList>
    </citation>
    <scope>NUCLEOTIDE SEQUENCE [LARGE SCALE GENOMIC DNA]</scope>
    <source>
        <strain evidence="9">3-2-2</strain>
    </source>
</reference>